<evidence type="ECO:0000256" key="4">
    <source>
        <dbReference type="ARBA" id="ARBA00022475"/>
    </source>
</evidence>
<comment type="subcellular location">
    <subcellularLocation>
        <location evidence="1">Cell membrane</location>
        <topology evidence="1">Single-pass membrane protein</topology>
    </subcellularLocation>
</comment>
<keyword evidence="4" id="KW-1003">Cell membrane</keyword>
<evidence type="ECO:0000256" key="6">
    <source>
        <dbReference type="ARBA" id="ARBA00022927"/>
    </source>
</evidence>
<dbReference type="SMART" id="SM01323">
    <property type="entry name" value="YajC"/>
    <property type="match status" value="1"/>
</dbReference>
<dbReference type="RefSeq" id="WP_262068350.1">
    <property type="nucleotide sequence ID" value="NZ_JAMXOC010000003.1"/>
</dbReference>
<dbReference type="InterPro" id="IPR003849">
    <property type="entry name" value="Preprotein_translocase_YajC"/>
</dbReference>
<dbReference type="NCBIfam" id="TIGR00739">
    <property type="entry name" value="yajC"/>
    <property type="match status" value="1"/>
</dbReference>
<gene>
    <name evidence="11" type="primary">yajC</name>
    <name evidence="11" type="ORF">NK118_04160</name>
</gene>
<dbReference type="PANTHER" id="PTHR33909:SF1">
    <property type="entry name" value="SEC TRANSLOCON ACCESSORY COMPLEX SUBUNIT YAJC"/>
    <property type="match status" value="1"/>
</dbReference>
<organism evidence="11 12">
    <name type="scientific">Ohessyouella blattaphilus</name>
    <dbReference type="NCBI Taxonomy" id="2949333"/>
    <lineage>
        <taxon>Bacteria</taxon>
        <taxon>Bacillati</taxon>
        <taxon>Bacillota</taxon>
        <taxon>Clostridia</taxon>
        <taxon>Lachnospirales</taxon>
        <taxon>Lachnospiraceae</taxon>
        <taxon>Ohessyouella</taxon>
    </lineage>
</organism>
<protein>
    <submittedName>
        <fullName evidence="11">Preprotein translocase subunit YajC</fullName>
    </submittedName>
</protein>
<comment type="caution">
    <text evidence="11">The sequence shown here is derived from an EMBL/GenBank/DDBJ whole genome shotgun (WGS) entry which is preliminary data.</text>
</comment>
<proteinExistence type="inferred from homology"/>
<dbReference type="Pfam" id="PF02699">
    <property type="entry name" value="YajC"/>
    <property type="match status" value="1"/>
</dbReference>
<evidence type="ECO:0000256" key="10">
    <source>
        <dbReference type="SAM" id="Phobius"/>
    </source>
</evidence>
<keyword evidence="6" id="KW-0653">Protein transport</keyword>
<dbReference type="PRINTS" id="PR01853">
    <property type="entry name" value="YAJCTRNLCASE"/>
</dbReference>
<keyword evidence="8" id="KW-0811">Translocation</keyword>
<keyword evidence="9 10" id="KW-0472">Membrane</keyword>
<keyword evidence="3" id="KW-0813">Transport</keyword>
<sequence length="101" mass="11228">MFTLAEQAATMSPIFMLALWALVIGGMWFMLIRPQRKEQKRIQAMVADMAVGDTVLTTSGFYGVIIDITDEDVIVEFGSNKNCRIPMQKAAIAQVEKASKE</sequence>
<evidence type="ECO:0000256" key="9">
    <source>
        <dbReference type="ARBA" id="ARBA00023136"/>
    </source>
</evidence>
<dbReference type="EMBL" id="JAMZFV010000003">
    <property type="protein sequence ID" value="MCP1109442.1"/>
    <property type="molecule type" value="Genomic_DNA"/>
</dbReference>
<feature type="transmembrane region" description="Helical" evidence="10">
    <location>
        <begin position="12"/>
        <end position="32"/>
    </location>
</feature>
<evidence type="ECO:0000256" key="8">
    <source>
        <dbReference type="ARBA" id="ARBA00023010"/>
    </source>
</evidence>
<dbReference type="Proteomes" id="UP001523565">
    <property type="component" value="Unassembled WGS sequence"/>
</dbReference>
<evidence type="ECO:0000256" key="5">
    <source>
        <dbReference type="ARBA" id="ARBA00022692"/>
    </source>
</evidence>
<evidence type="ECO:0000256" key="2">
    <source>
        <dbReference type="ARBA" id="ARBA00006742"/>
    </source>
</evidence>
<evidence type="ECO:0000256" key="7">
    <source>
        <dbReference type="ARBA" id="ARBA00022989"/>
    </source>
</evidence>
<keyword evidence="5 10" id="KW-0812">Transmembrane</keyword>
<evidence type="ECO:0000313" key="12">
    <source>
        <dbReference type="Proteomes" id="UP001523565"/>
    </source>
</evidence>
<name>A0ABT1EJG7_9FIRM</name>
<accession>A0ABT1EJG7</accession>
<comment type="similarity">
    <text evidence="2">Belongs to the YajC family.</text>
</comment>
<reference evidence="11 12" key="1">
    <citation type="journal article" date="2022" name="Genome Biol. Evol.">
        <title>Host diet, physiology and behaviors set the stage for Lachnospiraceae cladogenesis.</title>
        <authorList>
            <person name="Vera-Ponce De Leon A."/>
            <person name="Schneider M."/>
            <person name="Jahnes B.C."/>
            <person name="Sadowski V."/>
            <person name="Camuy-Velez L.A."/>
            <person name="Duan J."/>
            <person name="Sabree Z.L."/>
        </authorList>
    </citation>
    <scope>NUCLEOTIDE SEQUENCE [LARGE SCALE GENOMIC DNA]</scope>
    <source>
        <strain evidence="11 12">PAL227</strain>
    </source>
</reference>
<evidence type="ECO:0000313" key="11">
    <source>
        <dbReference type="EMBL" id="MCP1109442.1"/>
    </source>
</evidence>
<keyword evidence="12" id="KW-1185">Reference proteome</keyword>
<evidence type="ECO:0000256" key="3">
    <source>
        <dbReference type="ARBA" id="ARBA00022448"/>
    </source>
</evidence>
<evidence type="ECO:0000256" key="1">
    <source>
        <dbReference type="ARBA" id="ARBA00004162"/>
    </source>
</evidence>
<dbReference type="PANTHER" id="PTHR33909">
    <property type="entry name" value="SEC TRANSLOCON ACCESSORY COMPLEX SUBUNIT YAJC"/>
    <property type="match status" value="1"/>
</dbReference>
<keyword evidence="7 10" id="KW-1133">Transmembrane helix</keyword>